<feature type="transmembrane region" description="Helical" evidence="1">
    <location>
        <begin position="82"/>
        <end position="101"/>
    </location>
</feature>
<dbReference type="Proteomes" id="UP001597318">
    <property type="component" value="Unassembled WGS sequence"/>
</dbReference>
<keyword evidence="1" id="KW-0812">Transmembrane</keyword>
<gene>
    <name evidence="2" type="ORF">ACFSKK_01200</name>
</gene>
<dbReference type="RefSeq" id="WP_247342587.1">
    <property type="nucleotide sequence ID" value="NZ_CP095550.1"/>
</dbReference>
<protein>
    <submittedName>
        <fullName evidence="2">DUF2975 domain-containing protein</fullName>
    </submittedName>
</protein>
<evidence type="ECO:0000313" key="2">
    <source>
        <dbReference type="EMBL" id="MFD2212323.1"/>
    </source>
</evidence>
<feature type="transmembrane region" description="Helical" evidence="1">
    <location>
        <begin position="107"/>
        <end position="130"/>
    </location>
</feature>
<accession>A0ABW5BQB1</accession>
<keyword evidence="1" id="KW-0472">Membrane</keyword>
<comment type="caution">
    <text evidence="2">The sequence shown here is derived from an EMBL/GenBank/DDBJ whole genome shotgun (WGS) entry which is preliminary data.</text>
</comment>
<dbReference type="InterPro" id="IPR021354">
    <property type="entry name" value="DUF2975"/>
</dbReference>
<reference evidence="3" key="1">
    <citation type="journal article" date="2019" name="Int. J. Syst. Evol. Microbiol.">
        <title>The Global Catalogue of Microorganisms (GCM) 10K type strain sequencing project: providing services to taxonomists for standard genome sequencing and annotation.</title>
        <authorList>
            <consortium name="The Broad Institute Genomics Platform"/>
            <consortium name="The Broad Institute Genome Sequencing Center for Infectious Disease"/>
            <person name="Wu L."/>
            <person name="Ma J."/>
        </authorList>
    </citation>
    <scope>NUCLEOTIDE SEQUENCE [LARGE SCALE GENOMIC DNA]</scope>
    <source>
        <strain evidence="3">CGMCC 1.15474</strain>
    </source>
</reference>
<evidence type="ECO:0000256" key="1">
    <source>
        <dbReference type="SAM" id="Phobius"/>
    </source>
</evidence>
<evidence type="ECO:0000313" key="3">
    <source>
        <dbReference type="Proteomes" id="UP001597318"/>
    </source>
</evidence>
<proteinExistence type="predicted"/>
<keyword evidence="3" id="KW-1185">Reference proteome</keyword>
<dbReference type="Pfam" id="PF11188">
    <property type="entry name" value="DUF2975"/>
    <property type="match status" value="1"/>
</dbReference>
<keyword evidence="1" id="KW-1133">Transmembrane helix</keyword>
<organism evidence="2 3">
    <name type="scientific">Metabacillus endolithicus</name>
    <dbReference type="NCBI Taxonomy" id="1535204"/>
    <lineage>
        <taxon>Bacteria</taxon>
        <taxon>Bacillati</taxon>
        <taxon>Bacillota</taxon>
        <taxon>Bacilli</taxon>
        <taxon>Bacillales</taxon>
        <taxon>Bacillaceae</taxon>
        <taxon>Metabacillus</taxon>
    </lineage>
</organism>
<dbReference type="EMBL" id="JBHUIK010000001">
    <property type="protein sequence ID" value="MFD2212323.1"/>
    <property type="molecule type" value="Genomic_DNA"/>
</dbReference>
<feature type="transmembrane region" description="Helical" evidence="1">
    <location>
        <begin position="30"/>
        <end position="52"/>
    </location>
</feature>
<sequence length="148" mass="16375">MGIPVLALCIFLLPQIATEAIEQVKMGSELAYIVFSVLFLMYLSAIPFYIALYQALRLLSYIDQNLAFSDLSVKSLKKIKKCAITISGFYVVNLPFVYIIAEWDDAPGLILIGMVIIGASMVIAVFAAVLQRLLQEAIHIKSENDLTV</sequence>
<name>A0ABW5BQB1_9BACI</name>